<name>A0A7G3ZJ56_9SACH</name>
<protein>
    <recommendedName>
        <fullName evidence="10">Cytochrome b mRNA-processing protein 4</fullName>
    </recommendedName>
</protein>
<dbReference type="Pfam" id="PF07960">
    <property type="entry name" value="CBP4"/>
    <property type="match status" value="1"/>
</dbReference>
<keyword evidence="8 10" id="KW-0143">Chaperone</keyword>
<evidence type="ECO:0000256" key="6">
    <source>
        <dbReference type="ARBA" id="ARBA00023128"/>
    </source>
</evidence>
<comment type="function">
    <text evidence="9 10">Essential for the assembly of ubiquinol-cytochrome c reductase. It has a direct effect on the correct occurrence of the Rieske protein, core 4, core 5 and apocytochrome b.</text>
</comment>
<organism evidence="12 13">
    <name type="scientific">Torulaspora globosa</name>
    <dbReference type="NCBI Taxonomy" id="48254"/>
    <lineage>
        <taxon>Eukaryota</taxon>
        <taxon>Fungi</taxon>
        <taxon>Dikarya</taxon>
        <taxon>Ascomycota</taxon>
        <taxon>Saccharomycotina</taxon>
        <taxon>Saccharomycetes</taxon>
        <taxon>Saccharomycetales</taxon>
        <taxon>Saccharomycetaceae</taxon>
        <taxon>Torulaspora</taxon>
    </lineage>
</organism>
<evidence type="ECO:0000256" key="9">
    <source>
        <dbReference type="ARBA" id="ARBA00025413"/>
    </source>
</evidence>
<evidence type="ECO:0000256" key="7">
    <source>
        <dbReference type="ARBA" id="ARBA00023136"/>
    </source>
</evidence>
<sequence length="148" mass="17622">MERPLWVRWLRVWAVGGAIIAGGALLFKYTTPTDEQLIQSLSPELRLQYERERNLRQAEQQELMKIVKETSQSDRPIWDTGAIESPWERKTSPQSKNRAQFEKLKAEQVQRQELEKIREELAEIRQQTASETSRIVDERSQKSWWKIW</sequence>
<proteinExistence type="inferred from homology"/>
<evidence type="ECO:0000256" key="8">
    <source>
        <dbReference type="ARBA" id="ARBA00023186"/>
    </source>
</evidence>
<evidence type="ECO:0000256" key="3">
    <source>
        <dbReference type="ARBA" id="ARBA00022692"/>
    </source>
</evidence>
<feature type="transmembrane region" description="Helical" evidence="10">
    <location>
        <begin position="6"/>
        <end position="27"/>
    </location>
</feature>
<keyword evidence="7 10" id="KW-0472">Membrane</keyword>
<dbReference type="EMBL" id="CP059250">
    <property type="protein sequence ID" value="QLL33542.1"/>
    <property type="molecule type" value="Genomic_DNA"/>
</dbReference>
<evidence type="ECO:0000256" key="2">
    <source>
        <dbReference type="ARBA" id="ARBA00006780"/>
    </source>
</evidence>
<keyword evidence="6 10" id="KW-0496">Mitochondrion</keyword>
<dbReference type="GO" id="GO:0005743">
    <property type="term" value="C:mitochondrial inner membrane"/>
    <property type="evidence" value="ECO:0007669"/>
    <property type="project" value="UniProtKB-SubCell"/>
</dbReference>
<evidence type="ECO:0000256" key="11">
    <source>
        <dbReference type="SAM" id="Coils"/>
    </source>
</evidence>
<dbReference type="PANTHER" id="PTHR28202">
    <property type="entry name" value="ASSEMBLY FACTOR CBP4"/>
    <property type="match status" value="1"/>
</dbReference>
<evidence type="ECO:0000256" key="1">
    <source>
        <dbReference type="ARBA" id="ARBA00004434"/>
    </source>
</evidence>
<comment type="similarity">
    <text evidence="2 10">Belongs to the CBP4 family.</text>
</comment>
<dbReference type="InterPro" id="IPR012420">
    <property type="entry name" value="Cbp4"/>
</dbReference>
<keyword evidence="11" id="KW-0175">Coiled coil</keyword>
<dbReference type="GeneID" id="59326738"/>
<dbReference type="Proteomes" id="UP000515788">
    <property type="component" value="Chromosome 5"/>
</dbReference>
<evidence type="ECO:0000256" key="4">
    <source>
        <dbReference type="ARBA" id="ARBA00022792"/>
    </source>
</evidence>
<dbReference type="AlphaFoldDB" id="A0A7G3ZJ56"/>
<dbReference type="RefSeq" id="XP_037140216.1">
    <property type="nucleotide sequence ID" value="XM_037284320.1"/>
</dbReference>
<accession>A0A7G3ZJ56</accession>
<dbReference type="OrthoDB" id="5576752at2759"/>
<dbReference type="KEGG" id="tgb:HG536_0E04530"/>
<dbReference type="PANTHER" id="PTHR28202:SF1">
    <property type="entry name" value="ASSEMBLY FACTOR CBP4"/>
    <property type="match status" value="1"/>
</dbReference>
<gene>
    <name evidence="12" type="ORF">HG536_0E04530</name>
</gene>
<dbReference type="GO" id="GO:0034551">
    <property type="term" value="P:mitochondrial respiratory chain complex III assembly"/>
    <property type="evidence" value="ECO:0007669"/>
    <property type="project" value="TreeGrafter"/>
</dbReference>
<feature type="coiled-coil region" evidence="11">
    <location>
        <begin position="104"/>
        <end position="134"/>
    </location>
</feature>
<evidence type="ECO:0000313" key="13">
    <source>
        <dbReference type="Proteomes" id="UP000515788"/>
    </source>
</evidence>
<reference evidence="12 13" key="1">
    <citation type="submission" date="2020-06" db="EMBL/GenBank/DDBJ databases">
        <title>The yeast mating-type switching endonuclease HO is a domesticated member of an unorthodox homing genetic element family.</title>
        <authorList>
            <person name="Coughlan A.Y."/>
            <person name="Lombardi L."/>
            <person name="Braun-Galleani S."/>
            <person name="Martos A.R."/>
            <person name="Galeote V."/>
            <person name="Bigey F."/>
            <person name="Dequin S."/>
            <person name="Byrne K.P."/>
            <person name="Wolfe K.H."/>
        </authorList>
    </citation>
    <scope>NUCLEOTIDE SEQUENCE [LARGE SCALE GENOMIC DNA]</scope>
    <source>
        <strain evidence="12 13">CBS764</strain>
    </source>
</reference>
<keyword evidence="4 10" id="KW-0999">Mitochondrion inner membrane</keyword>
<evidence type="ECO:0000256" key="10">
    <source>
        <dbReference type="RuleBase" id="RU368005"/>
    </source>
</evidence>
<keyword evidence="3 10" id="KW-0812">Transmembrane</keyword>
<keyword evidence="13" id="KW-1185">Reference proteome</keyword>
<evidence type="ECO:0000313" key="12">
    <source>
        <dbReference type="EMBL" id="QLL33542.1"/>
    </source>
</evidence>
<evidence type="ECO:0000256" key="5">
    <source>
        <dbReference type="ARBA" id="ARBA00022989"/>
    </source>
</evidence>
<comment type="subcellular location">
    <subcellularLocation>
        <location evidence="1 10">Mitochondrion inner membrane</location>
        <topology evidence="1 10">Single-pass membrane protein</topology>
    </subcellularLocation>
</comment>
<keyword evidence="5 10" id="KW-1133">Transmembrane helix</keyword>